<proteinExistence type="predicted"/>
<organism evidence="1 2">
    <name type="scientific">Kickxella alabastrina</name>
    <dbReference type="NCBI Taxonomy" id="61397"/>
    <lineage>
        <taxon>Eukaryota</taxon>
        <taxon>Fungi</taxon>
        <taxon>Fungi incertae sedis</taxon>
        <taxon>Zoopagomycota</taxon>
        <taxon>Kickxellomycotina</taxon>
        <taxon>Kickxellomycetes</taxon>
        <taxon>Kickxellales</taxon>
        <taxon>Kickxellaceae</taxon>
        <taxon>Kickxella</taxon>
    </lineage>
</organism>
<keyword evidence="1" id="KW-0413">Isomerase</keyword>
<dbReference type="EC" id="5.6.2.1" evidence="1"/>
<dbReference type="Proteomes" id="UP001150581">
    <property type="component" value="Unassembled WGS sequence"/>
</dbReference>
<evidence type="ECO:0000313" key="2">
    <source>
        <dbReference type="Proteomes" id="UP001150581"/>
    </source>
</evidence>
<dbReference type="EMBL" id="JANBPG010000797">
    <property type="protein sequence ID" value="KAJ1893705.1"/>
    <property type="molecule type" value="Genomic_DNA"/>
</dbReference>
<gene>
    <name evidence="1" type="primary">TOP3_1</name>
    <name evidence="1" type="ORF">LPJ66_005597</name>
</gene>
<protein>
    <submittedName>
        <fullName evidence="1">DNA topoisomerase</fullName>
        <ecNumber evidence="1">5.6.2.1</ecNumber>
    </submittedName>
</protein>
<keyword evidence="2" id="KW-1185">Reference proteome</keyword>
<feature type="non-terminal residue" evidence="1">
    <location>
        <position position="354"/>
    </location>
</feature>
<sequence>MTSVSGHVMSTDFPESMRRWKACDPVTLFSAPIVKGVDDKTKDTASNIKQEARTATHLYIWTDCDREGEAIGGDIAELCREANSRIIVRRAHFSSVLAQEIHHAMQNTRELDMRLVDAVRVRSEVDLRVGSALTRFQTLRLQSRFRAVEGMTVSYGPCQFPTLGFVVDQFLRVENFVQEPFWLIFMQDVRADDSATFAWKRNRLFDQETCLALYAQCLRGEKARVDAVRSREKQKWRPLPLTTVELQKCCARYLRIAPDVAMSVAEGLYNQGFLSYPRTETDQFDDNMDLRSIVTNMVRLPELGGFAQRLVDGSFQRPRKGRNNDKAHPPIHPVAAATGLQGDAKRVYEFVTRR</sequence>
<evidence type="ECO:0000313" key="1">
    <source>
        <dbReference type="EMBL" id="KAJ1893705.1"/>
    </source>
</evidence>
<reference evidence="1" key="1">
    <citation type="submission" date="2022-07" db="EMBL/GenBank/DDBJ databases">
        <title>Phylogenomic reconstructions and comparative analyses of Kickxellomycotina fungi.</title>
        <authorList>
            <person name="Reynolds N.K."/>
            <person name="Stajich J.E."/>
            <person name="Barry K."/>
            <person name="Grigoriev I.V."/>
            <person name="Crous P."/>
            <person name="Smith M.E."/>
        </authorList>
    </citation>
    <scope>NUCLEOTIDE SEQUENCE</scope>
    <source>
        <strain evidence="1">Benny 63K</strain>
    </source>
</reference>
<comment type="caution">
    <text evidence="1">The sequence shown here is derived from an EMBL/GenBank/DDBJ whole genome shotgun (WGS) entry which is preliminary data.</text>
</comment>
<name>A0ACC1IEN9_9FUNG</name>
<accession>A0ACC1IEN9</accession>